<organism evidence="1 2">
    <name type="scientific">Candidatus Enterococcus willemsii</name>
    <dbReference type="NCBI Taxonomy" id="1857215"/>
    <lineage>
        <taxon>Bacteria</taxon>
        <taxon>Bacillati</taxon>
        <taxon>Bacillota</taxon>
        <taxon>Bacilli</taxon>
        <taxon>Lactobacillales</taxon>
        <taxon>Enterococcaceae</taxon>
        <taxon>Enterococcus</taxon>
    </lineage>
</organism>
<protein>
    <submittedName>
        <fullName evidence="1">Uncharacterized protein</fullName>
    </submittedName>
</protein>
<accession>A0ABQ6Z2E6</accession>
<name>A0ABQ6Z2E6_9ENTE</name>
<dbReference type="Pfam" id="PF19524">
    <property type="entry name" value="DUF6054"/>
    <property type="match status" value="1"/>
</dbReference>
<sequence length="112" mass="12361">MAKYEARVVGAFDEILSYLHQELEKGSMTLSLEEESYIELGETKIAIRAYERYSWFGQSRVSLHLTLVSNGQSTVVSAISTGGSQAALLKVNTLSESSFLDSIIPAIEKIKE</sequence>
<dbReference type="InterPro" id="IPR046117">
    <property type="entry name" value="DUF6054"/>
</dbReference>
<proteinExistence type="predicted"/>
<dbReference type="Proteomes" id="UP000782705">
    <property type="component" value="Unassembled WGS sequence"/>
</dbReference>
<evidence type="ECO:0000313" key="2">
    <source>
        <dbReference type="Proteomes" id="UP000782705"/>
    </source>
</evidence>
<dbReference type="RefSeq" id="WP_161900981.1">
    <property type="nucleotide sequence ID" value="NZ_MAEL01000006.1"/>
</dbReference>
<evidence type="ECO:0000313" key="1">
    <source>
        <dbReference type="EMBL" id="KAF1305829.1"/>
    </source>
</evidence>
<keyword evidence="2" id="KW-1185">Reference proteome</keyword>
<comment type="caution">
    <text evidence="1">The sequence shown here is derived from an EMBL/GenBank/DDBJ whole genome shotgun (WGS) entry which is preliminary data.</text>
</comment>
<dbReference type="EMBL" id="MAEL01000006">
    <property type="protein sequence ID" value="KAF1305829.1"/>
    <property type="molecule type" value="Genomic_DNA"/>
</dbReference>
<gene>
    <name evidence="1" type="ORF">BAU17_12050</name>
</gene>
<reference evidence="1 2" key="1">
    <citation type="submission" date="2016-06" db="EMBL/GenBank/DDBJ databases">
        <title>Four novel species of enterococci isolated from chicken manure.</title>
        <authorList>
            <person name="Van Tyne D."/>
        </authorList>
    </citation>
    <scope>NUCLEOTIDE SEQUENCE [LARGE SCALE GENOMIC DNA]</scope>
    <source>
        <strain evidence="1 2">CU12B</strain>
    </source>
</reference>